<evidence type="ECO:0000256" key="4">
    <source>
        <dbReference type="ARBA" id="ARBA00022723"/>
    </source>
</evidence>
<evidence type="ECO:0000256" key="5">
    <source>
        <dbReference type="ARBA" id="ARBA00022741"/>
    </source>
</evidence>
<dbReference type="Pfam" id="PF09190">
    <property type="entry name" value="DALR_2"/>
    <property type="match status" value="1"/>
</dbReference>
<keyword evidence="5" id="KW-0547">Nucleotide-binding</keyword>
<evidence type="ECO:0000313" key="11">
    <source>
        <dbReference type="Proteomes" id="UP001150062"/>
    </source>
</evidence>
<feature type="domain" description="Cysteinyl-tRNA synthetase class Ia DALR" evidence="9">
    <location>
        <begin position="93"/>
        <end position="146"/>
    </location>
</feature>
<evidence type="ECO:0000256" key="1">
    <source>
        <dbReference type="ARBA" id="ARBA00001947"/>
    </source>
</evidence>
<comment type="caution">
    <text evidence="10">The sequence shown here is derived from an EMBL/GenBank/DDBJ whole genome shotgun (WGS) entry which is preliminary data.</text>
</comment>
<dbReference type="SUPFAM" id="SSF47323">
    <property type="entry name" value="Anticodon-binding domain of a subclass of class I aminoacyl-tRNA synthetases"/>
    <property type="match status" value="1"/>
</dbReference>
<reference evidence="10" key="1">
    <citation type="submission" date="2022-08" db="EMBL/GenBank/DDBJ databases">
        <title>Novel sulfate-reducing endosymbionts in the free-living metamonad Anaeramoeba.</title>
        <authorList>
            <person name="Jerlstrom-Hultqvist J."/>
            <person name="Cepicka I."/>
            <person name="Gallot-Lavallee L."/>
            <person name="Salas-Leiva D."/>
            <person name="Curtis B.A."/>
            <person name="Zahonova K."/>
            <person name="Pipaliya S."/>
            <person name="Dacks J."/>
            <person name="Roger A.J."/>
        </authorList>
    </citation>
    <scope>NUCLEOTIDE SEQUENCE</scope>
    <source>
        <strain evidence="10">Schooner1</strain>
    </source>
</reference>
<evidence type="ECO:0000313" key="10">
    <source>
        <dbReference type="EMBL" id="KAJ6253518.1"/>
    </source>
</evidence>
<dbReference type="InterPro" id="IPR009080">
    <property type="entry name" value="tRNAsynth_Ia_anticodon-bd"/>
</dbReference>
<dbReference type="PANTHER" id="PTHR10890">
    <property type="entry name" value="CYSTEINYL-TRNA SYNTHETASE"/>
    <property type="match status" value="1"/>
</dbReference>
<feature type="domain" description="tRNA synthetases class I catalytic" evidence="8">
    <location>
        <begin position="1"/>
        <end position="46"/>
    </location>
</feature>
<dbReference type="Gene3D" id="1.20.120.640">
    <property type="entry name" value="Anticodon-binding domain of a subclass of class I aminoacyl-tRNA synthetases"/>
    <property type="match status" value="1"/>
</dbReference>
<evidence type="ECO:0000256" key="2">
    <source>
        <dbReference type="ARBA" id="ARBA00004496"/>
    </source>
</evidence>
<keyword evidence="3 10" id="KW-0436">Ligase</keyword>
<dbReference type="InterPro" id="IPR015273">
    <property type="entry name" value="Cys-tRNA-synt_Ia_DALR"/>
</dbReference>
<dbReference type="PANTHER" id="PTHR10890:SF3">
    <property type="entry name" value="CYSTEINE--TRNA LIGASE, CYTOPLASMIC"/>
    <property type="match status" value="1"/>
</dbReference>
<keyword evidence="4" id="KW-0479">Metal-binding</keyword>
<comment type="subcellular location">
    <subcellularLocation>
        <location evidence="2">Cytoplasm</location>
    </subcellularLocation>
</comment>
<sequence>MSKSLKNYITIGDALKKYTWRQLRFFFLQYKYNSKLEYSENGMENSLKLYNSFSEFFQNVKIELRKKEKDYREIMREKDHQMFNKLEEVKLLVREALLDDFNTPKVILILNGLVSTTNTYLTENPRNKVLAYISYDITYIFQIFGLIPKTKWGFTPLILETLTNLSFQLP</sequence>
<protein>
    <submittedName>
        <fullName evidence="10">Cysteine--tRNA ligase</fullName>
    </submittedName>
</protein>
<keyword evidence="6" id="KW-0862">Zinc</keyword>
<dbReference type="EMBL" id="JAOAOG010000028">
    <property type="protein sequence ID" value="KAJ6253518.1"/>
    <property type="molecule type" value="Genomic_DNA"/>
</dbReference>
<evidence type="ECO:0000256" key="3">
    <source>
        <dbReference type="ARBA" id="ARBA00022598"/>
    </source>
</evidence>
<name>A0ABQ8Z9F9_9EUKA</name>
<dbReference type="InterPro" id="IPR032678">
    <property type="entry name" value="tRNA-synt_1_cat_dom"/>
</dbReference>
<dbReference type="Gene3D" id="3.40.50.620">
    <property type="entry name" value="HUPs"/>
    <property type="match status" value="1"/>
</dbReference>
<proteinExistence type="predicted"/>
<keyword evidence="7" id="KW-0067">ATP-binding</keyword>
<gene>
    <name evidence="10" type="ORF">M0813_12930</name>
</gene>
<dbReference type="InterPro" id="IPR024909">
    <property type="entry name" value="Cys-tRNA/MSH_ligase"/>
</dbReference>
<evidence type="ECO:0000259" key="8">
    <source>
        <dbReference type="Pfam" id="PF01406"/>
    </source>
</evidence>
<dbReference type="GO" id="GO:0016874">
    <property type="term" value="F:ligase activity"/>
    <property type="evidence" value="ECO:0007669"/>
    <property type="project" value="UniProtKB-KW"/>
</dbReference>
<accession>A0ABQ8Z9F9</accession>
<dbReference type="SUPFAM" id="SSF52374">
    <property type="entry name" value="Nucleotidylyl transferase"/>
    <property type="match status" value="1"/>
</dbReference>
<evidence type="ECO:0000256" key="6">
    <source>
        <dbReference type="ARBA" id="ARBA00022833"/>
    </source>
</evidence>
<evidence type="ECO:0000259" key="9">
    <source>
        <dbReference type="Pfam" id="PF09190"/>
    </source>
</evidence>
<dbReference type="Proteomes" id="UP001150062">
    <property type="component" value="Unassembled WGS sequence"/>
</dbReference>
<evidence type="ECO:0000256" key="7">
    <source>
        <dbReference type="ARBA" id="ARBA00022840"/>
    </source>
</evidence>
<organism evidence="10 11">
    <name type="scientific">Anaeramoeba flamelloides</name>
    <dbReference type="NCBI Taxonomy" id="1746091"/>
    <lineage>
        <taxon>Eukaryota</taxon>
        <taxon>Metamonada</taxon>
        <taxon>Anaeramoebidae</taxon>
        <taxon>Anaeramoeba</taxon>
    </lineage>
</organism>
<keyword evidence="11" id="KW-1185">Reference proteome</keyword>
<comment type="cofactor">
    <cofactor evidence="1">
        <name>Zn(2+)</name>
        <dbReference type="ChEBI" id="CHEBI:29105"/>
    </cofactor>
</comment>
<dbReference type="InterPro" id="IPR014729">
    <property type="entry name" value="Rossmann-like_a/b/a_fold"/>
</dbReference>
<dbReference type="Pfam" id="PF01406">
    <property type="entry name" value="tRNA-synt_1e"/>
    <property type="match status" value="1"/>
</dbReference>